<organism evidence="2 3">
    <name type="scientific">Belliella filtrata</name>
    <dbReference type="NCBI Taxonomy" id="2923435"/>
    <lineage>
        <taxon>Bacteria</taxon>
        <taxon>Pseudomonadati</taxon>
        <taxon>Bacteroidota</taxon>
        <taxon>Cytophagia</taxon>
        <taxon>Cytophagales</taxon>
        <taxon>Cyclobacteriaceae</taxon>
        <taxon>Belliella</taxon>
    </lineage>
</organism>
<evidence type="ECO:0000256" key="1">
    <source>
        <dbReference type="SAM" id="SignalP"/>
    </source>
</evidence>
<proteinExistence type="predicted"/>
<protein>
    <recommendedName>
        <fullName evidence="4">Collagen-like protein</fullName>
    </recommendedName>
</protein>
<dbReference type="RefSeq" id="WP_241350151.1">
    <property type="nucleotide sequence ID" value="NZ_JAKZGP010000106.1"/>
</dbReference>
<gene>
    <name evidence="2" type="ORF">MM239_20225</name>
</gene>
<accession>A0ABS9V5M4</accession>
<keyword evidence="3" id="KW-1185">Reference proteome</keyword>
<keyword evidence="1" id="KW-0732">Signal</keyword>
<sequence>MKNFIKGVLALGLVAMFACEGPMGPPGPEGTYIVGQVFQTGLVDFNSGNNFSTGFVDFPYTIEGTDKVLIYSQWRIEDGVNVWRLMPQVNFEFPQFGIFSYNYEFTMFDYNIFMDGNFNLSQLPADYRNGQVFRIVILPVDPMAENARIDYSDFDGVMQLLDKTEDDIIKLN</sequence>
<evidence type="ECO:0008006" key="4">
    <source>
        <dbReference type="Google" id="ProtNLM"/>
    </source>
</evidence>
<feature type="chain" id="PRO_5045605609" description="Collagen-like protein" evidence="1">
    <location>
        <begin position="21"/>
        <end position="172"/>
    </location>
</feature>
<dbReference type="EMBL" id="JAKZGP010000106">
    <property type="protein sequence ID" value="MCH7411725.1"/>
    <property type="molecule type" value="Genomic_DNA"/>
</dbReference>
<dbReference type="Proteomes" id="UP001165489">
    <property type="component" value="Unassembled WGS sequence"/>
</dbReference>
<name>A0ABS9V5M4_9BACT</name>
<dbReference type="PROSITE" id="PS51257">
    <property type="entry name" value="PROKAR_LIPOPROTEIN"/>
    <property type="match status" value="1"/>
</dbReference>
<feature type="signal peptide" evidence="1">
    <location>
        <begin position="1"/>
        <end position="20"/>
    </location>
</feature>
<evidence type="ECO:0000313" key="3">
    <source>
        <dbReference type="Proteomes" id="UP001165489"/>
    </source>
</evidence>
<evidence type="ECO:0000313" key="2">
    <source>
        <dbReference type="EMBL" id="MCH7411725.1"/>
    </source>
</evidence>
<comment type="caution">
    <text evidence="2">The sequence shown here is derived from an EMBL/GenBank/DDBJ whole genome shotgun (WGS) entry which is preliminary data.</text>
</comment>
<reference evidence="2" key="1">
    <citation type="submission" date="2022-03" db="EMBL/GenBank/DDBJ databases">
        <title>De novo assembled genomes of Belliella spp. (Cyclobacteriaceae) strains.</title>
        <authorList>
            <person name="Szabo A."/>
            <person name="Korponai K."/>
            <person name="Felfoldi T."/>
        </authorList>
    </citation>
    <scope>NUCLEOTIDE SEQUENCE</scope>
    <source>
        <strain evidence="2">DSM 111904</strain>
    </source>
</reference>